<evidence type="ECO:0000313" key="2">
    <source>
        <dbReference type="EMBL" id="MDX8415820.1"/>
    </source>
</evidence>
<keyword evidence="3" id="KW-1185">Reference proteome</keyword>
<dbReference type="Proteomes" id="UP001275932">
    <property type="component" value="Unassembled WGS sequence"/>
</dbReference>
<dbReference type="InterPro" id="IPR002654">
    <property type="entry name" value="Glyco_trans_25"/>
</dbReference>
<dbReference type="CDD" id="cd06532">
    <property type="entry name" value="Glyco_transf_25"/>
    <property type="match status" value="1"/>
</dbReference>
<reference evidence="2 3" key="1">
    <citation type="submission" date="2022-03" db="EMBL/GenBank/DDBJ databases">
        <title>Novel taxa within the pig intestine.</title>
        <authorList>
            <person name="Wylensek D."/>
            <person name="Bishof K."/>
            <person name="Afrizal A."/>
            <person name="Clavel T."/>
        </authorList>
    </citation>
    <scope>NUCLEOTIDE SEQUENCE [LARGE SCALE GENOMIC DNA]</scope>
    <source>
        <strain evidence="2 3">CLA-KB-P66</strain>
    </source>
</reference>
<gene>
    <name evidence="2" type="ORF">MOX91_06490</name>
</gene>
<feature type="domain" description="Glycosyl transferase family 25" evidence="1">
    <location>
        <begin position="22"/>
        <end position="204"/>
    </location>
</feature>
<dbReference type="EMBL" id="JALBUT010000007">
    <property type="protein sequence ID" value="MDX8415820.1"/>
    <property type="molecule type" value="Genomic_DNA"/>
</dbReference>
<dbReference type="RefSeq" id="WP_370397273.1">
    <property type="nucleotide sequence ID" value="NZ_JALBUT010000007.1"/>
</dbReference>
<protein>
    <submittedName>
        <fullName evidence="2">Glycosyltransferase family 25 protein</fullName>
    </submittedName>
</protein>
<evidence type="ECO:0000313" key="3">
    <source>
        <dbReference type="Proteomes" id="UP001275932"/>
    </source>
</evidence>
<dbReference type="Pfam" id="PF01755">
    <property type="entry name" value="Glyco_transf_25"/>
    <property type="match status" value="1"/>
</dbReference>
<organism evidence="2 3">
    <name type="scientific">Intestinicryptomonas porci</name>
    <dbReference type="NCBI Taxonomy" id="2926320"/>
    <lineage>
        <taxon>Bacteria</taxon>
        <taxon>Pseudomonadati</taxon>
        <taxon>Verrucomicrobiota</taxon>
        <taxon>Opitutia</taxon>
        <taxon>Opitutales</taxon>
        <taxon>Intestinicryptomonaceae</taxon>
        <taxon>Intestinicryptomonas</taxon>
    </lineage>
</organism>
<proteinExistence type="predicted"/>
<evidence type="ECO:0000259" key="1">
    <source>
        <dbReference type="Pfam" id="PF01755"/>
    </source>
</evidence>
<comment type="caution">
    <text evidence="2">The sequence shown here is derived from an EMBL/GenBank/DDBJ whole genome shotgun (WGS) entry which is preliminary data.</text>
</comment>
<sequence>MKNSTKKTNFKRTFFCAEPSYKVFVINLDRSFDRLEQMAMQLKNIGWDFERISAVDGNAQIDEFLDKYYSKELNRKKYYIPLKKAEIGCYISHLKACEKIVRDNLDYAIILEDDIILEPYFEIIPHVLNSIDKKWNYIKLFFSGRKKKIIERTPVDVGIFYDSPYEFELVKWKKPPFGTQAYVISREGAVEFLKKRSVFYRPIDVDLQFTWETNLDVMGLIPQLCSHSNVESEIGERDLNKEYHHPLAKLVYKFKYLILSIFK</sequence>
<accession>A0ABU4WGZ8</accession>
<name>A0ABU4WGZ8_9BACT</name>